<sequence>MVTAMSSSGEESSGPSMGFPLGPRTSRNTHSQVRGSVSACGLPQPGSLWETNHSPGHGTLGPTGVNKLSTSPHLFSSQDAAPWEVVLTSLAELRDEVNKLKRTDCRLPSRRASLDGDLPEVAREVGVFNRALALLGNANYKNNLARRFAMKHKINHKCTHFCSSKVPVTCFQFVGAVSQSAKQIKVQKFIAKKLTSAWPLTETRPRGYRGSPYP</sequence>
<dbReference type="Proteomes" id="UP000324222">
    <property type="component" value="Unassembled WGS sequence"/>
</dbReference>
<evidence type="ECO:0000313" key="2">
    <source>
        <dbReference type="EMBL" id="MPC76917.1"/>
    </source>
</evidence>
<reference evidence="2 3" key="1">
    <citation type="submission" date="2019-05" db="EMBL/GenBank/DDBJ databases">
        <title>Another draft genome of Portunus trituberculatus and its Hox gene families provides insights of decapod evolution.</title>
        <authorList>
            <person name="Jeong J.-H."/>
            <person name="Song I."/>
            <person name="Kim S."/>
            <person name="Choi T."/>
            <person name="Kim D."/>
            <person name="Ryu S."/>
            <person name="Kim W."/>
        </authorList>
    </citation>
    <scope>NUCLEOTIDE SEQUENCE [LARGE SCALE GENOMIC DNA]</scope>
    <source>
        <tissue evidence="2">Muscle</tissue>
    </source>
</reference>
<protein>
    <submittedName>
        <fullName evidence="2">Uncharacterized protein</fullName>
    </submittedName>
</protein>
<dbReference type="AlphaFoldDB" id="A0A5B7I601"/>
<comment type="caution">
    <text evidence="2">The sequence shown here is derived from an EMBL/GenBank/DDBJ whole genome shotgun (WGS) entry which is preliminary data.</text>
</comment>
<accession>A0A5B7I601</accession>
<gene>
    <name evidence="2" type="ORF">E2C01_071353</name>
</gene>
<keyword evidence="3" id="KW-1185">Reference proteome</keyword>
<dbReference type="EMBL" id="VSRR010044561">
    <property type="protein sequence ID" value="MPC76917.1"/>
    <property type="molecule type" value="Genomic_DNA"/>
</dbReference>
<evidence type="ECO:0000313" key="3">
    <source>
        <dbReference type="Proteomes" id="UP000324222"/>
    </source>
</evidence>
<feature type="compositionally biased region" description="Polar residues" evidence="1">
    <location>
        <begin position="25"/>
        <end position="35"/>
    </location>
</feature>
<evidence type="ECO:0000256" key="1">
    <source>
        <dbReference type="SAM" id="MobiDB-lite"/>
    </source>
</evidence>
<dbReference type="OrthoDB" id="7701249at2759"/>
<name>A0A5B7I601_PORTR</name>
<proteinExistence type="predicted"/>
<feature type="region of interest" description="Disordered" evidence="1">
    <location>
        <begin position="1"/>
        <end position="65"/>
    </location>
</feature>
<feature type="compositionally biased region" description="Low complexity" evidence="1">
    <location>
        <begin position="1"/>
        <end position="18"/>
    </location>
</feature>
<organism evidence="2 3">
    <name type="scientific">Portunus trituberculatus</name>
    <name type="common">Swimming crab</name>
    <name type="synonym">Neptunus trituberculatus</name>
    <dbReference type="NCBI Taxonomy" id="210409"/>
    <lineage>
        <taxon>Eukaryota</taxon>
        <taxon>Metazoa</taxon>
        <taxon>Ecdysozoa</taxon>
        <taxon>Arthropoda</taxon>
        <taxon>Crustacea</taxon>
        <taxon>Multicrustacea</taxon>
        <taxon>Malacostraca</taxon>
        <taxon>Eumalacostraca</taxon>
        <taxon>Eucarida</taxon>
        <taxon>Decapoda</taxon>
        <taxon>Pleocyemata</taxon>
        <taxon>Brachyura</taxon>
        <taxon>Eubrachyura</taxon>
        <taxon>Portunoidea</taxon>
        <taxon>Portunidae</taxon>
        <taxon>Portuninae</taxon>
        <taxon>Portunus</taxon>
    </lineage>
</organism>